<comment type="function">
    <text evidence="8">Digests double-stranded RNA. Involved in the processing of primary rRNA transcript to yield the immediate precursors to the large and small rRNAs (23S and 16S). Processes some mRNAs, and tRNAs when they are encoded in the rRNA operon. Processes pre-crRNA and tracrRNA of type II CRISPR loci if present in the organism.</text>
</comment>
<name>A0ABX4H419_9BACT</name>
<dbReference type="CDD" id="cd00593">
    <property type="entry name" value="RIBOc"/>
    <property type="match status" value="1"/>
</dbReference>
<dbReference type="RefSeq" id="WP_084232052.1">
    <property type="nucleotide sequence ID" value="NZ_CP166874.1"/>
</dbReference>
<evidence type="ECO:0000313" key="12">
    <source>
        <dbReference type="Proteomes" id="UP000217033"/>
    </source>
</evidence>
<evidence type="ECO:0000256" key="7">
    <source>
        <dbReference type="ARBA" id="ARBA00022884"/>
    </source>
</evidence>
<evidence type="ECO:0000256" key="2">
    <source>
        <dbReference type="ARBA" id="ARBA00010183"/>
    </source>
</evidence>
<evidence type="ECO:0000259" key="10">
    <source>
        <dbReference type="PROSITE" id="PS50142"/>
    </source>
</evidence>
<evidence type="ECO:0000313" key="11">
    <source>
        <dbReference type="EMBL" id="PAF54637.1"/>
    </source>
</evidence>
<dbReference type="CDD" id="cd10845">
    <property type="entry name" value="DSRM_RNAse_III_family"/>
    <property type="match status" value="1"/>
</dbReference>
<dbReference type="SUPFAM" id="SSF54768">
    <property type="entry name" value="dsRNA-binding domain-like"/>
    <property type="match status" value="1"/>
</dbReference>
<comment type="subunit">
    <text evidence="8">Homodimer.</text>
</comment>
<feature type="binding site" evidence="8">
    <location>
        <position position="127"/>
    </location>
    <ligand>
        <name>Mg(2+)</name>
        <dbReference type="ChEBI" id="CHEBI:18420"/>
    </ligand>
</feature>
<evidence type="ECO:0000256" key="8">
    <source>
        <dbReference type="HAMAP-Rule" id="MF_00104"/>
    </source>
</evidence>
<comment type="similarity">
    <text evidence="2">Belongs to the ribonuclease III family.</text>
</comment>
<dbReference type="SMART" id="SM00358">
    <property type="entry name" value="DSRM"/>
    <property type="match status" value="1"/>
</dbReference>
<keyword evidence="3 8" id="KW-0507">mRNA processing</keyword>
<keyword evidence="8" id="KW-0460">Magnesium</keyword>
<dbReference type="InterPro" id="IPR000999">
    <property type="entry name" value="RNase_III_dom"/>
</dbReference>
<keyword evidence="6 8" id="KW-0378">Hydrolase</keyword>
<keyword evidence="12" id="KW-1185">Reference proteome</keyword>
<dbReference type="InterPro" id="IPR036389">
    <property type="entry name" value="RNase_III_sf"/>
</dbReference>
<keyword evidence="5 8" id="KW-0255">Endonuclease</keyword>
<evidence type="ECO:0000256" key="4">
    <source>
        <dbReference type="ARBA" id="ARBA00022722"/>
    </source>
</evidence>
<dbReference type="EMBL" id="NQMN01000002">
    <property type="protein sequence ID" value="PAF54637.1"/>
    <property type="molecule type" value="Genomic_DNA"/>
</dbReference>
<dbReference type="Proteomes" id="UP000217033">
    <property type="component" value="Unassembled WGS sequence"/>
</dbReference>
<accession>A0ABX4H419</accession>
<dbReference type="PANTHER" id="PTHR11207">
    <property type="entry name" value="RIBONUCLEASE III"/>
    <property type="match status" value="1"/>
</dbReference>
<keyword evidence="8" id="KW-0699">rRNA-binding</keyword>
<feature type="active site" evidence="8">
    <location>
        <position position="130"/>
    </location>
</feature>
<comment type="caution">
    <text evidence="11">The sequence shown here is derived from an EMBL/GenBank/DDBJ whole genome shotgun (WGS) entry which is preliminary data.</text>
</comment>
<dbReference type="NCBIfam" id="TIGR02191">
    <property type="entry name" value="RNaseIII"/>
    <property type="match status" value="1"/>
</dbReference>
<evidence type="ECO:0000259" key="9">
    <source>
        <dbReference type="PROSITE" id="PS50137"/>
    </source>
</evidence>
<dbReference type="Pfam" id="PF14622">
    <property type="entry name" value="Ribonucleas_3_3"/>
    <property type="match status" value="1"/>
</dbReference>
<dbReference type="Gene3D" id="3.30.160.20">
    <property type="match status" value="1"/>
</dbReference>
<feature type="domain" description="DRBM" evidence="9">
    <location>
        <begin position="166"/>
        <end position="232"/>
    </location>
</feature>
<evidence type="ECO:0000256" key="3">
    <source>
        <dbReference type="ARBA" id="ARBA00022664"/>
    </source>
</evidence>
<organism evidence="11 12">
    <name type="scientific">Mycoplasmopsis agassizii</name>
    <dbReference type="NCBI Taxonomy" id="33922"/>
    <lineage>
        <taxon>Bacteria</taxon>
        <taxon>Bacillati</taxon>
        <taxon>Mycoplasmatota</taxon>
        <taxon>Mycoplasmoidales</taxon>
        <taxon>Metamycoplasmataceae</taxon>
        <taxon>Mycoplasmopsis</taxon>
    </lineage>
</organism>
<keyword evidence="8" id="KW-0698">rRNA processing</keyword>
<gene>
    <name evidence="8 11" type="primary">rnc</name>
    <name evidence="11" type="ORF">CJF60_02765</name>
</gene>
<evidence type="ECO:0000256" key="1">
    <source>
        <dbReference type="ARBA" id="ARBA00000109"/>
    </source>
</evidence>
<feature type="domain" description="RNase III" evidence="10">
    <location>
        <begin position="14"/>
        <end position="141"/>
    </location>
</feature>
<dbReference type="SUPFAM" id="SSF69065">
    <property type="entry name" value="RNase III domain-like"/>
    <property type="match status" value="1"/>
</dbReference>
<dbReference type="SMART" id="SM00535">
    <property type="entry name" value="RIBOc"/>
    <property type="match status" value="1"/>
</dbReference>
<dbReference type="Gene3D" id="1.10.1520.10">
    <property type="entry name" value="Ribonuclease III domain"/>
    <property type="match status" value="1"/>
</dbReference>
<keyword evidence="8" id="KW-0479">Metal-binding</keyword>
<keyword evidence="8" id="KW-0963">Cytoplasm</keyword>
<feature type="active site" evidence="8">
    <location>
        <position position="60"/>
    </location>
</feature>
<protein>
    <recommendedName>
        <fullName evidence="8">Ribonuclease 3</fullName>
        <ecNumber evidence="8">3.1.26.3</ecNumber>
    </recommendedName>
    <alternativeName>
        <fullName evidence="8">Ribonuclease III</fullName>
        <shortName evidence="8">RNase III</shortName>
    </alternativeName>
</protein>
<keyword evidence="7 8" id="KW-0694">RNA-binding</keyword>
<dbReference type="PROSITE" id="PS50142">
    <property type="entry name" value="RNASE_3_2"/>
    <property type="match status" value="1"/>
</dbReference>
<comment type="subcellular location">
    <subcellularLocation>
        <location evidence="8">Cytoplasm</location>
    </subcellularLocation>
</comment>
<dbReference type="InterPro" id="IPR014720">
    <property type="entry name" value="dsRBD_dom"/>
</dbReference>
<evidence type="ECO:0000256" key="6">
    <source>
        <dbReference type="ARBA" id="ARBA00022801"/>
    </source>
</evidence>
<sequence>MPLTVLETEKHKTLISRLKSFGLRVDAFTINNYSLAFIHKTFENESPIKGNYEMLEFLGDSILQYICARYIIENIQFKNPGDASLLRSKIVGTTNLAKVSQELKLDELIFKGHGARDLEKNEKVLADIFESLVAAIFYNEGEAKVIDFLKKYLFVDTFDLTQSLKDPKTQFQEIVQSFSHKKPEYRSEYIPETKEWVTTLIYDEKVFGKGVGHNKKEAEVLAAQEALKIHFSK</sequence>
<dbReference type="HAMAP" id="MF_00104">
    <property type="entry name" value="RNase_III"/>
    <property type="match status" value="1"/>
</dbReference>
<comment type="cofactor">
    <cofactor evidence="8">
        <name>Mg(2+)</name>
        <dbReference type="ChEBI" id="CHEBI:18420"/>
    </cofactor>
</comment>
<proteinExistence type="inferred from homology"/>
<dbReference type="Pfam" id="PF00035">
    <property type="entry name" value="dsrm"/>
    <property type="match status" value="1"/>
</dbReference>
<reference evidence="11" key="1">
    <citation type="submission" date="2017-08" db="EMBL/GenBank/DDBJ databases">
        <authorList>
            <person name="Alvarez-Ponce D."/>
            <person name="Weitzman C.L."/>
            <person name="Tillett R.L."/>
            <person name="Sandmeier F.C."/>
            <person name="Tracy C.R."/>
        </authorList>
    </citation>
    <scope>NUCLEOTIDE SEQUENCE [LARGE SCALE GENOMIC DNA]</scope>
    <source>
        <strain evidence="11">PS6</strain>
    </source>
</reference>
<dbReference type="InterPro" id="IPR011907">
    <property type="entry name" value="RNase_III"/>
</dbReference>
<comment type="catalytic activity">
    <reaction evidence="1 8">
        <text>Endonucleolytic cleavage to 5'-phosphomonoester.</text>
        <dbReference type="EC" id="3.1.26.3"/>
    </reaction>
</comment>
<keyword evidence="4 8" id="KW-0540">Nuclease</keyword>
<dbReference type="EC" id="3.1.26.3" evidence="8"/>
<dbReference type="PROSITE" id="PS50137">
    <property type="entry name" value="DS_RBD"/>
    <property type="match status" value="1"/>
</dbReference>
<feature type="binding site" evidence="8">
    <location>
        <position position="130"/>
    </location>
    <ligand>
        <name>Mg(2+)</name>
        <dbReference type="ChEBI" id="CHEBI:18420"/>
    </ligand>
</feature>
<feature type="binding site" evidence="8">
    <location>
        <position position="56"/>
    </location>
    <ligand>
        <name>Mg(2+)</name>
        <dbReference type="ChEBI" id="CHEBI:18420"/>
    </ligand>
</feature>
<keyword evidence="8" id="KW-0819">tRNA processing</keyword>
<dbReference type="PANTHER" id="PTHR11207:SF0">
    <property type="entry name" value="RIBONUCLEASE 3"/>
    <property type="match status" value="1"/>
</dbReference>
<evidence type="ECO:0000256" key="5">
    <source>
        <dbReference type="ARBA" id="ARBA00022759"/>
    </source>
</evidence>